<dbReference type="AlphaFoldDB" id="A0A078K408"/>
<dbReference type="Proteomes" id="UP000072904">
    <property type="component" value="Chromosome 4"/>
</dbReference>
<reference evidence="7" key="3">
    <citation type="submission" date="2014-05" db="EMBL/GenBank/DDBJ databases">
        <authorList>
            <person name="Aslett A.Martin."/>
            <person name="De Silva Nishadi"/>
        </authorList>
    </citation>
    <scope>NUCLEOTIDE SEQUENCE</scope>
    <source>
        <strain evidence="7">YM</strain>
    </source>
</reference>
<dbReference type="VEuPathDB" id="PlasmoDB:Py17XNL_000403923"/>
<dbReference type="Pfam" id="PF07942">
    <property type="entry name" value="CARME"/>
    <property type="match status" value="1"/>
</dbReference>
<dbReference type="GeneID" id="3789510"/>
<feature type="region of interest" description="Disordered" evidence="6">
    <location>
        <begin position="1"/>
        <end position="52"/>
    </location>
</feature>
<organism evidence="7 10">
    <name type="scientific">Plasmodium yoelii</name>
    <dbReference type="NCBI Taxonomy" id="5861"/>
    <lineage>
        <taxon>Eukaryota</taxon>
        <taxon>Sar</taxon>
        <taxon>Alveolata</taxon>
        <taxon>Apicomplexa</taxon>
        <taxon>Aconoidasida</taxon>
        <taxon>Haemosporida</taxon>
        <taxon>Plasmodiidae</taxon>
        <taxon>Plasmodium</taxon>
        <taxon>Plasmodium (Vinckeia)</taxon>
    </lineage>
</organism>
<name>A0A078K408_PLAYE</name>
<gene>
    <name evidence="8" type="ORF">PY17X_0409900</name>
    <name evidence="7" type="ORF">PYYM_0410000</name>
</gene>
<dbReference type="GO" id="GO:0032259">
    <property type="term" value="P:methylation"/>
    <property type="evidence" value="ECO:0007669"/>
    <property type="project" value="UniProtKB-KW"/>
</dbReference>
<evidence type="ECO:0000313" key="9">
    <source>
        <dbReference type="Proteomes" id="UP000072874"/>
    </source>
</evidence>
<evidence type="ECO:0000256" key="1">
    <source>
        <dbReference type="ARBA" id="ARBA00010086"/>
    </source>
</evidence>
<evidence type="ECO:0000313" key="8">
    <source>
        <dbReference type="EMBL" id="VTZ73296.1"/>
    </source>
</evidence>
<keyword evidence="4" id="KW-0808">Transferase</keyword>
<dbReference type="EMBL" id="LM993658">
    <property type="protein sequence ID" value="VTZ73296.1"/>
    <property type="molecule type" value="Genomic_DNA"/>
</dbReference>
<protein>
    <recommendedName>
        <fullName evidence="2">carnosine N-methyltransferase</fullName>
        <ecNumber evidence="2">2.1.1.22</ecNumber>
    </recommendedName>
</protein>
<dbReference type="OMA" id="SMCAGEL"/>
<dbReference type="PANTHER" id="PTHR12303:SF6">
    <property type="entry name" value="CARNOSINE N-METHYLTRANSFERASE"/>
    <property type="match status" value="1"/>
</dbReference>
<evidence type="ECO:0000256" key="6">
    <source>
        <dbReference type="SAM" id="MobiDB-lite"/>
    </source>
</evidence>
<dbReference type="VEuPathDB" id="PlasmoDB:PY03955"/>
<proteinExistence type="inferred from homology"/>
<sequence length="727" mass="85023">MPNTNELHKKSKSNNADYINNDSTNNGCINENRQNPTIYNNNHINKQKTNSNMEINYNRQKDESEESSRDINNSIKCSDNNSNECSDNNCNKCSDSNCNKCSDSNCNDCNDNNCNECNDNCCNSHKDYYYDDNNIDMLNDEEEKHFCNVCFSFLYYKKYCFYELLRIYRNLCMLNEEEKSLLSESIYCKVYKMYLAVLNNYYFILNILLPQISTPIILNLLSYTFHKDCGENNIHDDMCCTHNNMNNAENGVFNMGHTKIEKQANDNDDNNNNNMKKKSREEIIINTIIDNLTEQEKANIDKIYNYNNLDARLLCKDDPLIILNEIKSKIMNKKKDCDMLKLFDNQSELLLSSDDNNLNNNEITKKQDVQYNGNPISINPECHHEGNETSEIKKKETRLSKNSTLLNDEINNPITNTNHVNLKNQSENISISINQAECDHNEKHEHISPGLRITNMYSPSLDEYSLIQNMSKVRSTLRQFVRDWSIEGIEERKNAYEPILKSLEKYIPITDNYIPKILCPGSGLGRLPYEVAKRGYKSQGNEFSYFMLLSSNFILNYYNQKDSLHIQPYCINTLNRKKRDDHLKIINLPDVNTYNKDVLDSEFSMCAGELVEVYYEEKEQFDGILTCFFLDTAKNIFVYIRTFANILKPNSLWSNIGPLLFHYAEMPNEMSIELAWDEIKFVISKWFTIVDEQWIDNYYTTNIDSMMQVQYHCIFFNAIRNDVPVEN</sequence>
<keyword evidence="3" id="KW-0489">Methyltransferase</keyword>
<dbReference type="VEuPathDB" id="PlasmoDB:PY17X_0409900"/>
<evidence type="ECO:0000256" key="2">
    <source>
        <dbReference type="ARBA" id="ARBA00012003"/>
    </source>
</evidence>
<reference evidence="8" key="4">
    <citation type="submission" date="2019-05" db="EMBL/GenBank/DDBJ databases">
        <authorList>
            <consortium name="Pathogen Informatics"/>
        </authorList>
    </citation>
    <scope>NUCLEOTIDE SEQUENCE</scope>
    <source>
        <strain evidence="8">17X</strain>
    </source>
</reference>
<reference evidence="9 10" key="1">
    <citation type="journal article" date="2014" name="BMC Biol.">
        <title>A comprehensive evaluation of rodent malaria parasite genomes and gene expression.</title>
        <authorList>
            <person name="Otto T.D."/>
            <person name="Bohme U."/>
            <person name="Jackson A.P."/>
            <person name="Hunt M."/>
            <person name="Franke-Fayard B."/>
            <person name="Hoeijmakers W.A."/>
            <person name="Religa A.A."/>
            <person name="Robertson L."/>
            <person name="Sanders M."/>
            <person name="Ogun S.A."/>
            <person name="Cunningham D."/>
            <person name="Erhart A."/>
            <person name="Billker O."/>
            <person name="Khan S.M."/>
            <person name="Stunnenberg H.G."/>
            <person name="Langhorne J."/>
            <person name="Holder A.A."/>
            <person name="Waters A.P."/>
            <person name="Newbold C.I."/>
            <person name="Pain A."/>
            <person name="Berriman M."/>
            <person name="Janse C.J."/>
        </authorList>
    </citation>
    <scope>NUCLEOTIDE SEQUENCE [LARGE SCALE GENOMIC DNA]</scope>
    <source>
        <strain evidence="8 9">17X</strain>
        <strain evidence="7 10">YM</strain>
    </source>
</reference>
<feature type="compositionally biased region" description="Polar residues" evidence="6">
    <location>
        <begin position="13"/>
        <end position="52"/>
    </location>
</feature>
<dbReference type="RefSeq" id="XP_724185.1">
    <property type="nucleotide sequence ID" value="XM_719092.1"/>
</dbReference>
<evidence type="ECO:0000256" key="3">
    <source>
        <dbReference type="ARBA" id="ARBA00022603"/>
    </source>
</evidence>
<dbReference type="KEGG" id="pyo:PY17X_0409900"/>
<evidence type="ECO:0000313" key="7">
    <source>
        <dbReference type="EMBL" id="CDU16478.1"/>
    </source>
</evidence>
<dbReference type="VEuPathDB" id="PlasmoDB:PYYM_0410000"/>
<dbReference type="PANTHER" id="PTHR12303">
    <property type="entry name" value="CARNOSINE N-METHYLTRANSFERASE"/>
    <property type="match status" value="1"/>
</dbReference>
<dbReference type="Proteomes" id="UP000072874">
    <property type="component" value="Chromosome 4"/>
</dbReference>
<reference evidence="8" key="2">
    <citation type="submission" date="2014-05" db="EMBL/GenBank/DDBJ databases">
        <authorList>
            <person name="Aslett M.A."/>
            <person name="De Silva N."/>
        </authorList>
    </citation>
    <scope>NUCLEOTIDE SEQUENCE</scope>
    <source>
        <strain evidence="8">17X</strain>
    </source>
</reference>
<accession>A0A078K408</accession>
<dbReference type="EMBL" id="LK934632">
    <property type="protein sequence ID" value="CDU16478.1"/>
    <property type="molecule type" value="Genomic_DNA"/>
</dbReference>
<evidence type="ECO:0000313" key="10">
    <source>
        <dbReference type="Proteomes" id="UP000072904"/>
    </source>
</evidence>
<dbReference type="GO" id="GO:0030735">
    <property type="term" value="F:carnosine N-methyltransferase activity"/>
    <property type="evidence" value="ECO:0007669"/>
    <property type="project" value="UniProtKB-EC"/>
</dbReference>
<dbReference type="SUPFAM" id="SSF53335">
    <property type="entry name" value="S-adenosyl-L-methionine-dependent methyltransferases"/>
    <property type="match status" value="1"/>
</dbReference>
<evidence type="ECO:0000256" key="4">
    <source>
        <dbReference type="ARBA" id="ARBA00022679"/>
    </source>
</evidence>
<dbReference type="SMART" id="SM01296">
    <property type="entry name" value="N2227"/>
    <property type="match status" value="1"/>
</dbReference>
<dbReference type="InterPro" id="IPR012901">
    <property type="entry name" value="CARME"/>
</dbReference>
<dbReference type="OrthoDB" id="978at2759"/>
<comment type="similarity">
    <text evidence="1">Belongs to the carnosine N-methyltransferase family.</text>
</comment>
<dbReference type="EC" id="2.1.1.22" evidence="2"/>
<keyword evidence="5" id="KW-0949">S-adenosyl-L-methionine</keyword>
<evidence type="ECO:0000256" key="5">
    <source>
        <dbReference type="ARBA" id="ARBA00022691"/>
    </source>
</evidence>
<dbReference type="InterPro" id="IPR029063">
    <property type="entry name" value="SAM-dependent_MTases_sf"/>
</dbReference>